<dbReference type="InterPro" id="IPR000537">
    <property type="entry name" value="UbiA_prenyltransferase"/>
</dbReference>
<dbReference type="RefSeq" id="WP_058441492.1">
    <property type="nucleotide sequence ID" value="NZ_CAAAHU010000003.1"/>
</dbReference>
<sequence length="296" mass="33567">MVILIKKLIFWAIAMTSIKHFFKLLRLSHWTKAAFVLLGVFYSGSREYLPDALLAALSFCLIASAVYIYNDFQDREEDRLHPQKCYRPLASGEVSLDFAVSMLALLLIGGLLLAWSISSNLAALLGIYLLINLTYNHLLKNVPILDVLCIASGFLLRVLAGTIGIGLPISWWLAFTATLISLFIALCKRRLEKQLGLRISTRAVLKKYPSRLLDVLIVLTAIASFVTYLFYTVYARDESFYFLLTLPFAAIGIWRFAWLTTRNTENDDPVSLFFNDNLSRFNLICFLILTFIALIK</sequence>
<dbReference type="PANTHER" id="PTHR42723">
    <property type="entry name" value="CHLOROPHYLL SYNTHASE"/>
    <property type="match status" value="1"/>
</dbReference>
<dbReference type="OrthoDB" id="9803632at2"/>
<evidence type="ECO:0000256" key="4">
    <source>
        <dbReference type="ARBA" id="ARBA00022989"/>
    </source>
</evidence>
<dbReference type="PATRIC" id="fig|29422.6.peg.1497"/>
<keyword evidence="2" id="KW-1003">Cell membrane</keyword>
<evidence type="ECO:0000256" key="5">
    <source>
        <dbReference type="ARBA" id="ARBA00023136"/>
    </source>
</evidence>
<feature type="transmembrane region" description="Helical" evidence="6">
    <location>
        <begin position="48"/>
        <end position="69"/>
    </location>
</feature>
<gene>
    <name evidence="7" type="ORF">Lbru_1413</name>
</gene>
<dbReference type="STRING" id="29422.Lbru_1413"/>
<organism evidence="7 8">
    <name type="scientific">Legionella brunensis</name>
    <dbReference type="NCBI Taxonomy" id="29422"/>
    <lineage>
        <taxon>Bacteria</taxon>
        <taxon>Pseudomonadati</taxon>
        <taxon>Pseudomonadota</taxon>
        <taxon>Gammaproteobacteria</taxon>
        <taxon>Legionellales</taxon>
        <taxon>Legionellaceae</taxon>
        <taxon>Legionella</taxon>
    </lineage>
</organism>
<comment type="caution">
    <text evidence="7">The sequence shown here is derived from an EMBL/GenBank/DDBJ whole genome shotgun (WGS) entry which is preliminary data.</text>
</comment>
<dbReference type="GO" id="GO:0016757">
    <property type="term" value="F:glycosyltransferase activity"/>
    <property type="evidence" value="ECO:0007669"/>
    <property type="project" value="UniProtKB-KW"/>
</dbReference>
<feature type="transmembrane region" description="Helical" evidence="6">
    <location>
        <begin position="212"/>
        <end position="234"/>
    </location>
</feature>
<comment type="subcellular location">
    <subcellularLocation>
        <location evidence="1">Membrane</location>
        <topology evidence="1">Multi-pass membrane protein</topology>
    </subcellularLocation>
</comment>
<proteinExistence type="predicted"/>
<feature type="transmembrane region" description="Helical" evidence="6">
    <location>
        <begin position="94"/>
        <end position="115"/>
    </location>
</feature>
<keyword evidence="7" id="KW-0808">Transferase</keyword>
<keyword evidence="5 6" id="KW-0472">Membrane</keyword>
<dbReference type="EMBL" id="LNXV01000011">
    <property type="protein sequence ID" value="KTC84052.1"/>
    <property type="molecule type" value="Genomic_DNA"/>
</dbReference>
<feature type="transmembrane region" description="Helical" evidence="6">
    <location>
        <begin position="240"/>
        <end position="258"/>
    </location>
</feature>
<keyword evidence="7" id="KW-0328">Glycosyltransferase</keyword>
<name>A0A0W0SLB5_9GAMM</name>
<feature type="transmembrane region" description="Helical" evidence="6">
    <location>
        <begin position="278"/>
        <end position="295"/>
    </location>
</feature>
<dbReference type="InterPro" id="IPR044878">
    <property type="entry name" value="UbiA_sf"/>
</dbReference>
<reference evidence="7 8" key="1">
    <citation type="submission" date="2015-11" db="EMBL/GenBank/DDBJ databases">
        <title>Genomic analysis of 38 Legionella species identifies large and diverse effector repertoires.</title>
        <authorList>
            <person name="Burstein D."/>
            <person name="Amaro F."/>
            <person name="Zusman T."/>
            <person name="Lifshitz Z."/>
            <person name="Cohen O."/>
            <person name="Gilbert J.A."/>
            <person name="Pupko T."/>
            <person name="Shuman H.A."/>
            <person name="Segal G."/>
        </authorList>
    </citation>
    <scope>NUCLEOTIDE SEQUENCE [LARGE SCALE GENOMIC DNA]</scope>
    <source>
        <strain evidence="7 8">ATCC 43878</strain>
    </source>
</reference>
<evidence type="ECO:0000256" key="6">
    <source>
        <dbReference type="SAM" id="Phobius"/>
    </source>
</evidence>
<dbReference type="NCBIfam" id="NF008977">
    <property type="entry name" value="PRK12324.1-2"/>
    <property type="match status" value="1"/>
</dbReference>
<evidence type="ECO:0000256" key="1">
    <source>
        <dbReference type="ARBA" id="ARBA00004141"/>
    </source>
</evidence>
<keyword evidence="4 6" id="KW-1133">Transmembrane helix</keyword>
<evidence type="ECO:0000256" key="2">
    <source>
        <dbReference type="ARBA" id="ARBA00022475"/>
    </source>
</evidence>
<dbReference type="CDD" id="cd13963">
    <property type="entry name" value="PT_UbiA_2"/>
    <property type="match status" value="1"/>
</dbReference>
<keyword evidence="3 6" id="KW-0812">Transmembrane</keyword>
<evidence type="ECO:0000313" key="8">
    <source>
        <dbReference type="Proteomes" id="UP000054742"/>
    </source>
</evidence>
<dbReference type="InterPro" id="IPR050475">
    <property type="entry name" value="Prenyltransferase_related"/>
</dbReference>
<protein>
    <submittedName>
        <fullName evidence="7">Phosphoribose diphosphate:decaprenyl-phosphate phosphoribosyltransferase</fullName>
    </submittedName>
</protein>
<dbReference type="GO" id="GO:0016765">
    <property type="term" value="F:transferase activity, transferring alkyl or aryl (other than methyl) groups"/>
    <property type="evidence" value="ECO:0007669"/>
    <property type="project" value="InterPro"/>
</dbReference>
<evidence type="ECO:0000313" key="7">
    <source>
        <dbReference type="EMBL" id="KTC84052.1"/>
    </source>
</evidence>
<keyword evidence="8" id="KW-1185">Reference proteome</keyword>
<feature type="transmembrane region" description="Helical" evidence="6">
    <location>
        <begin position="21"/>
        <end position="42"/>
    </location>
</feature>
<dbReference type="AlphaFoldDB" id="A0A0W0SLB5"/>
<dbReference type="Pfam" id="PF01040">
    <property type="entry name" value="UbiA"/>
    <property type="match status" value="1"/>
</dbReference>
<feature type="transmembrane region" description="Helical" evidence="6">
    <location>
        <begin position="171"/>
        <end position="191"/>
    </location>
</feature>
<dbReference type="GO" id="GO:0016020">
    <property type="term" value="C:membrane"/>
    <property type="evidence" value="ECO:0007669"/>
    <property type="project" value="UniProtKB-SubCell"/>
</dbReference>
<accession>A0A0W0SLB5</accession>
<dbReference type="PANTHER" id="PTHR42723:SF1">
    <property type="entry name" value="CHLOROPHYLL SYNTHASE, CHLOROPLASTIC"/>
    <property type="match status" value="1"/>
</dbReference>
<dbReference type="Proteomes" id="UP000054742">
    <property type="component" value="Unassembled WGS sequence"/>
</dbReference>
<dbReference type="Gene3D" id="1.10.357.140">
    <property type="entry name" value="UbiA prenyltransferase"/>
    <property type="match status" value="1"/>
</dbReference>
<evidence type="ECO:0000256" key="3">
    <source>
        <dbReference type="ARBA" id="ARBA00022692"/>
    </source>
</evidence>
<feature type="transmembrane region" description="Helical" evidence="6">
    <location>
        <begin position="145"/>
        <end position="165"/>
    </location>
</feature>